<dbReference type="STRING" id="388280.SAMN04488057_102322"/>
<organism evidence="2 3">
    <name type="scientific">Cyclobacterium lianum</name>
    <dbReference type="NCBI Taxonomy" id="388280"/>
    <lineage>
        <taxon>Bacteria</taxon>
        <taxon>Pseudomonadati</taxon>
        <taxon>Bacteroidota</taxon>
        <taxon>Cytophagia</taxon>
        <taxon>Cytophagales</taxon>
        <taxon>Cyclobacteriaceae</taxon>
        <taxon>Cyclobacterium</taxon>
    </lineage>
</organism>
<dbReference type="RefSeq" id="WP_084096953.1">
    <property type="nucleotide sequence ID" value="NZ_FRCY01000002.1"/>
</dbReference>
<dbReference type="InterPro" id="IPR031977">
    <property type="entry name" value="DUF4783"/>
</dbReference>
<dbReference type="AlphaFoldDB" id="A0A1M7K7P1"/>
<accession>A0A1M7K7P1</accession>
<evidence type="ECO:0000313" key="2">
    <source>
        <dbReference type="EMBL" id="SHM60993.1"/>
    </source>
</evidence>
<keyword evidence="1" id="KW-0732">Signal</keyword>
<gene>
    <name evidence="2" type="ORF">SAMN04488057_102322</name>
</gene>
<feature type="signal peptide" evidence="1">
    <location>
        <begin position="1"/>
        <end position="19"/>
    </location>
</feature>
<reference evidence="2 3" key="1">
    <citation type="submission" date="2016-11" db="EMBL/GenBank/DDBJ databases">
        <authorList>
            <person name="Jaros S."/>
            <person name="Januszkiewicz K."/>
            <person name="Wedrychowicz H."/>
        </authorList>
    </citation>
    <scope>NUCLEOTIDE SEQUENCE [LARGE SCALE GENOMIC DNA]</scope>
    <source>
        <strain evidence="2 3">CGMCC 1.6102</strain>
    </source>
</reference>
<dbReference type="Proteomes" id="UP000184513">
    <property type="component" value="Unassembled WGS sequence"/>
</dbReference>
<feature type="chain" id="PRO_5012048433" description="DUF4783 domain-containing protein" evidence="1">
    <location>
        <begin position="20"/>
        <end position="133"/>
    </location>
</feature>
<dbReference type="OrthoDB" id="1524766at2"/>
<keyword evidence="3" id="KW-1185">Reference proteome</keyword>
<evidence type="ECO:0008006" key="4">
    <source>
        <dbReference type="Google" id="ProtNLM"/>
    </source>
</evidence>
<name>A0A1M7K7P1_9BACT</name>
<dbReference type="Pfam" id="PF16022">
    <property type="entry name" value="DUF4783"/>
    <property type="match status" value="1"/>
</dbReference>
<dbReference type="Gene3D" id="3.10.450.50">
    <property type="match status" value="1"/>
</dbReference>
<evidence type="ECO:0000256" key="1">
    <source>
        <dbReference type="SAM" id="SignalP"/>
    </source>
</evidence>
<proteinExistence type="predicted"/>
<protein>
    <recommendedName>
        <fullName evidence="4">DUF4783 domain-containing protein</fullName>
    </recommendedName>
</protein>
<evidence type="ECO:0000313" key="3">
    <source>
        <dbReference type="Proteomes" id="UP000184513"/>
    </source>
</evidence>
<dbReference type="EMBL" id="FRCY01000002">
    <property type="protein sequence ID" value="SHM60993.1"/>
    <property type="molecule type" value="Genomic_DNA"/>
</dbReference>
<sequence>MLRLIPIFIFGLMSISVLSEDCMAQEENNSLKIAFQQGSIREITRFLDDMVEISLDNDKRDYSRSQAEIVLRDFFRNNPAENFDLQHEGQTGDNLSYLIGTYHSLERKYRVLIRGKMIDNARFIIYSLGIIRQ</sequence>